<dbReference type="SMART" id="SM00015">
    <property type="entry name" value="IQ"/>
    <property type="match status" value="9"/>
</dbReference>
<name>A0A1J6JH32_NICAT</name>
<keyword evidence="4" id="KW-0112">Calmodulin-binding</keyword>
<dbReference type="EMBL" id="MJEQ01037184">
    <property type="protein sequence ID" value="OIT06281.1"/>
    <property type="molecule type" value="Genomic_DNA"/>
</dbReference>
<dbReference type="SMR" id="A0A1J6JH32"/>
<evidence type="ECO:0000313" key="7">
    <source>
        <dbReference type="Proteomes" id="UP000187609"/>
    </source>
</evidence>
<evidence type="ECO:0000313" key="6">
    <source>
        <dbReference type="EMBL" id="OIT06281.1"/>
    </source>
</evidence>
<dbReference type="GO" id="GO:0000922">
    <property type="term" value="C:spindle pole"/>
    <property type="evidence" value="ECO:0007669"/>
    <property type="project" value="TreeGrafter"/>
</dbReference>
<dbReference type="Gene3D" id="1.25.10.10">
    <property type="entry name" value="Leucine-rich Repeat Variant"/>
    <property type="match status" value="1"/>
</dbReference>
<dbReference type="InterPro" id="IPR000048">
    <property type="entry name" value="IQ_motif_EF-hand-BS"/>
</dbReference>
<dbReference type="Gene3D" id="1.20.5.190">
    <property type="match status" value="3"/>
</dbReference>
<dbReference type="InterPro" id="IPR011989">
    <property type="entry name" value="ARM-like"/>
</dbReference>
<dbReference type="SUPFAM" id="SSF48371">
    <property type="entry name" value="ARM repeat"/>
    <property type="match status" value="1"/>
</dbReference>
<reference evidence="6" key="1">
    <citation type="submission" date="2016-11" db="EMBL/GenBank/DDBJ databases">
        <title>The genome of Nicotiana attenuata.</title>
        <authorList>
            <person name="Xu S."/>
            <person name="Brockmoeller T."/>
            <person name="Gaquerel E."/>
            <person name="Navarro A."/>
            <person name="Kuhl H."/>
            <person name="Gase K."/>
            <person name="Ling Z."/>
            <person name="Zhou W."/>
            <person name="Kreitzer C."/>
            <person name="Stanke M."/>
            <person name="Tang H."/>
            <person name="Lyons E."/>
            <person name="Pandey P."/>
            <person name="Pandey S.P."/>
            <person name="Timmermann B."/>
            <person name="Baldwin I.T."/>
        </authorList>
    </citation>
    <scope>NUCLEOTIDE SEQUENCE [LARGE SCALE GENOMIC DNA]</scope>
    <source>
        <strain evidence="6">UT</strain>
    </source>
</reference>
<dbReference type="PANTHER" id="PTHR22706:SF1">
    <property type="entry name" value="ASSEMBLY FACTOR FOR SPINDLE MICROTUBULES"/>
    <property type="match status" value="1"/>
</dbReference>
<dbReference type="AlphaFoldDB" id="A0A1J6JH32"/>
<dbReference type="GO" id="GO:0000278">
    <property type="term" value="P:mitotic cell cycle"/>
    <property type="evidence" value="ECO:0007669"/>
    <property type="project" value="TreeGrafter"/>
</dbReference>
<dbReference type="PROSITE" id="PS50176">
    <property type="entry name" value="ARM_REPEAT"/>
    <property type="match status" value="1"/>
</dbReference>
<comment type="subcellular location">
    <subcellularLocation>
        <location evidence="1">Cytoplasm</location>
    </subcellularLocation>
</comment>
<organism evidence="6 7">
    <name type="scientific">Nicotiana attenuata</name>
    <name type="common">Coyote tobacco</name>
    <dbReference type="NCBI Taxonomy" id="49451"/>
    <lineage>
        <taxon>Eukaryota</taxon>
        <taxon>Viridiplantae</taxon>
        <taxon>Streptophyta</taxon>
        <taxon>Embryophyta</taxon>
        <taxon>Tracheophyta</taxon>
        <taxon>Spermatophyta</taxon>
        <taxon>Magnoliopsida</taxon>
        <taxon>eudicotyledons</taxon>
        <taxon>Gunneridae</taxon>
        <taxon>Pentapetalae</taxon>
        <taxon>asterids</taxon>
        <taxon>lamiids</taxon>
        <taxon>Solanales</taxon>
        <taxon>Solanaceae</taxon>
        <taxon>Nicotianoideae</taxon>
        <taxon>Nicotianeae</taxon>
        <taxon>Nicotiana</taxon>
    </lineage>
</organism>
<dbReference type="STRING" id="49451.A0A1J6JH32"/>
<dbReference type="InterPro" id="IPR027417">
    <property type="entry name" value="P-loop_NTPase"/>
</dbReference>
<dbReference type="Pfam" id="PF00612">
    <property type="entry name" value="IQ"/>
    <property type="match status" value="7"/>
</dbReference>
<dbReference type="Gramene" id="OIT06281">
    <property type="protein sequence ID" value="OIT06281"/>
    <property type="gene ID" value="A4A49_32661"/>
</dbReference>
<dbReference type="InterPro" id="IPR000225">
    <property type="entry name" value="Armadillo"/>
</dbReference>
<sequence>MKYRKAFLRQRHATLEIQRFARGAITRKSLLGASCYSNISKLGDQTLALKILLQAVLKLQRWWRGKLLHEQRTKAALVIQSHVRGWTARQSASRNKHQIIVIQSHCRGWLTRKRLLIEKEAVIKIQTAIRSMNYRKAFLRQRHATLEIQRFARGAITRKSLLGASCYSNISKLGYQTLALKILLQAVLKLQRWWRGKLLHEQRTKAALVIQSHVRGWTARRSASRNKHRIIVIQAYMKGYLARKDLRGQLLDLRLRVQKSAANVDDGMRIINRLVAALSELLNMRSVSDILRICATLNMATQHSQKCCEELVAAGAVGTLLKLISSLSRSLPDQEVTKHALSTLRNLSRYPHLINVIIDSCGSVETILREFLRNKEEGYFIASDLLKKIFTEKTGVEAVHKLPALLRRLRDHVEELSRKAKPDKWSRTPQPHARKELDKRLREAVEILELIKVSLGNPTRRLSYKV</sequence>
<keyword evidence="7" id="KW-1185">Reference proteome</keyword>
<dbReference type="GO" id="GO:0051295">
    <property type="term" value="P:establishment of meiotic spindle localization"/>
    <property type="evidence" value="ECO:0007669"/>
    <property type="project" value="TreeGrafter"/>
</dbReference>
<dbReference type="PROSITE" id="PS50096">
    <property type="entry name" value="IQ"/>
    <property type="match status" value="5"/>
</dbReference>
<evidence type="ECO:0000256" key="5">
    <source>
        <dbReference type="PROSITE-ProRule" id="PRU00259"/>
    </source>
</evidence>
<dbReference type="GO" id="GO:0005516">
    <property type="term" value="F:calmodulin binding"/>
    <property type="evidence" value="ECO:0007669"/>
    <property type="project" value="UniProtKB-KW"/>
</dbReference>
<keyword evidence="3" id="KW-0677">Repeat</keyword>
<comment type="caution">
    <text evidence="6">The sequence shown here is derived from an EMBL/GenBank/DDBJ whole genome shotgun (WGS) entry which is preliminary data.</text>
</comment>
<evidence type="ECO:0000256" key="2">
    <source>
        <dbReference type="ARBA" id="ARBA00022490"/>
    </source>
</evidence>
<dbReference type="SUPFAM" id="SSF52540">
    <property type="entry name" value="P-loop containing nucleoside triphosphate hydrolases"/>
    <property type="match status" value="2"/>
</dbReference>
<gene>
    <name evidence="6" type="ORF">A4A49_32661</name>
</gene>
<dbReference type="GO" id="GO:0005737">
    <property type="term" value="C:cytoplasm"/>
    <property type="evidence" value="ECO:0007669"/>
    <property type="project" value="UniProtKB-SubCell"/>
</dbReference>
<dbReference type="InterPro" id="IPR051185">
    <property type="entry name" value="ASPM"/>
</dbReference>
<evidence type="ECO:0000256" key="3">
    <source>
        <dbReference type="ARBA" id="ARBA00022737"/>
    </source>
</evidence>
<dbReference type="OMA" id="VVIQSHA"/>
<dbReference type="InterPro" id="IPR016024">
    <property type="entry name" value="ARM-type_fold"/>
</dbReference>
<dbReference type="PANTHER" id="PTHR22706">
    <property type="entry name" value="ASSEMBLY FACTOR FOR SPINDLE MICROTUBULES"/>
    <property type="match status" value="1"/>
</dbReference>
<protein>
    <recommendedName>
        <fullName evidence="8">Abnormal spindle-like microcephaly-associated protein-like protein</fullName>
    </recommendedName>
</protein>
<keyword evidence="2" id="KW-0963">Cytoplasm</keyword>
<dbReference type="SMART" id="SM00185">
    <property type="entry name" value="ARM"/>
    <property type="match status" value="1"/>
</dbReference>
<feature type="repeat" description="ARM" evidence="5">
    <location>
        <begin position="315"/>
        <end position="362"/>
    </location>
</feature>
<accession>A0A1J6JH32</accession>
<dbReference type="GO" id="GO:0007051">
    <property type="term" value="P:spindle organization"/>
    <property type="evidence" value="ECO:0007669"/>
    <property type="project" value="TreeGrafter"/>
</dbReference>
<evidence type="ECO:0008006" key="8">
    <source>
        <dbReference type="Google" id="ProtNLM"/>
    </source>
</evidence>
<dbReference type="Proteomes" id="UP000187609">
    <property type="component" value="Unassembled WGS sequence"/>
</dbReference>
<proteinExistence type="predicted"/>
<evidence type="ECO:0000256" key="1">
    <source>
        <dbReference type="ARBA" id="ARBA00004496"/>
    </source>
</evidence>
<evidence type="ECO:0000256" key="4">
    <source>
        <dbReference type="ARBA" id="ARBA00022860"/>
    </source>
</evidence>